<organism evidence="1 2">
    <name type="scientific">Synaphobranchus kaupii</name>
    <name type="common">Kaup's arrowtooth eel</name>
    <dbReference type="NCBI Taxonomy" id="118154"/>
    <lineage>
        <taxon>Eukaryota</taxon>
        <taxon>Metazoa</taxon>
        <taxon>Chordata</taxon>
        <taxon>Craniata</taxon>
        <taxon>Vertebrata</taxon>
        <taxon>Euteleostomi</taxon>
        <taxon>Actinopterygii</taxon>
        <taxon>Neopterygii</taxon>
        <taxon>Teleostei</taxon>
        <taxon>Anguilliformes</taxon>
        <taxon>Synaphobranchidae</taxon>
        <taxon>Synaphobranchus</taxon>
    </lineage>
</organism>
<reference evidence="1" key="1">
    <citation type="journal article" date="2023" name="Science">
        <title>Genome structures resolve the early diversification of teleost fishes.</title>
        <authorList>
            <person name="Parey E."/>
            <person name="Louis A."/>
            <person name="Montfort J."/>
            <person name="Bouchez O."/>
            <person name="Roques C."/>
            <person name="Iampietro C."/>
            <person name="Lluch J."/>
            <person name="Castinel A."/>
            <person name="Donnadieu C."/>
            <person name="Desvignes T."/>
            <person name="Floi Bucao C."/>
            <person name="Jouanno E."/>
            <person name="Wen M."/>
            <person name="Mejri S."/>
            <person name="Dirks R."/>
            <person name="Jansen H."/>
            <person name="Henkel C."/>
            <person name="Chen W.J."/>
            <person name="Zahm M."/>
            <person name="Cabau C."/>
            <person name="Klopp C."/>
            <person name="Thompson A.W."/>
            <person name="Robinson-Rechavi M."/>
            <person name="Braasch I."/>
            <person name="Lecointre G."/>
            <person name="Bobe J."/>
            <person name="Postlethwait J.H."/>
            <person name="Berthelot C."/>
            <person name="Roest Crollius H."/>
            <person name="Guiguen Y."/>
        </authorList>
    </citation>
    <scope>NUCLEOTIDE SEQUENCE</scope>
    <source>
        <strain evidence="1">WJC10195</strain>
    </source>
</reference>
<evidence type="ECO:0000313" key="2">
    <source>
        <dbReference type="Proteomes" id="UP001152622"/>
    </source>
</evidence>
<dbReference type="EMBL" id="JAINUF010000013">
    <property type="protein sequence ID" value="KAJ8343782.1"/>
    <property type="molecule type" value="Genomic_DNA"/>
</dbReference>
<dbReference type="Proteomes" id="UP001152622">
    <property type="component" value="Chromosome 13"/>
</dbReference>
<accession>A0A9Q1IL89</accession>
<dbReference type="AlphaFoldDB" id="A0A9Q1IL89"/>
<keyword evidence="2" id="KW-1185">Reference proteome</keyword>
<comment type="caution">
    <text evidence="1">The sequence shown here is derived from an EMBL/GenBank/DDBJ whole genome shotgun (WGS) entry which is preliminary data.</text>
</comment>
<name>A0A9Q1IL89_SYNKA</name>
<evidence type="ECO:0000313" key="1">
    <source>
        <dbReference type="EMBL" id="KAJ8343782.1"/>
    </source>
</evidence>
<protein>
    <submittedName>
        <fullName evidence="1">Uncharacterized protein</fullName>
    </submittedName>
</protein>
<proteinExistence type="predicted"/>
<sequence length="116" mass="12781">MTGKLIWDEGELEVREEEHGTCRELVSLAAHLLLRQPKVLGLRTSALQLSASVSAARSACHPQPLSGGDGALFPQITTPDLTTVYWENTCFNGSLRESLFAECRKRVEGEMKKRPG</sequence>
<gene>
    <name evidence="1" type="ORF">SKAU_G00311110</name>
</gene>